<name>A0A2G9G054_9LAMI</name>
<feature type="compositionally biased region" description="Basic and acidic residues" evidence="1">
    <location>
        <begin position="173"/>
        <end position="189"/>
    </location>
</feature>
<evidence type="ECO:0000313" key="2">
    <source>
        <dbReference type="EMBL" id="PIM98571.1"/>
    </source>
</evidence>
<comment type="caution">
    <text evidence="2">The sequence shown here is derived from an EMBL/GenBank/DDBJ whole genome shotgun (WGS) entry which is preliminary data.</text>
</comment>
<gene>
    <name evidence="2" type="ORF">CDL12_28946</name>
</gene>
<dbReference type="STRING" id="429701.A0A2G9G054"/>
<dbReference type="AlphaFoldDB" id="A0A2G9G054"/>
<feature type="compositionally biased region" description="Basic and acidic residues" evidence="1">
    <location>
        <begin position="121"/>
        <end position="131"/>
    </location>
</feature>
<accession>A0A2G9G054</accession>
<organism evidence="2 3">
    <name type="scientific">Handroanthus impetiginosus</name>
    <dbReference type="NCBI Taxonomy" id="429701"/>
    <lineage>
        <taxon>Eukaryota</taxon>
        <taxon>Viridiplantae</taxon>
        <taxon>Streptophyta</taxon>
        <taxon>Embryophyta</taxon>
        <taxon>Tracheophyta</taxon>
        <taxon>Spermatophyta</taxon>
        <taxon>Magnoliopsida</taxon>
        <taxon>eudicotyledons</taxon>
        <taxon>Gunneridae</taxon>
        <taxon>Pentapetalae</taxon>
        <taxon>asterids</taxon>
        <taxon>lamiids</taxon>
        <taxon>Lamiales</taxon>
        <taxon>Bignoniaceae</taxon>
        <taxon>Crescentiina</taxon>
        <taxon>Tabebuia alliance</taxon>
        <taxon>Handroanthus</taxon>
    </lineage>
</organism>
<evidence type="ECO:0000313" key="3">
    <source>
        <dbReference type="Proteomes" id="UP000231279"/>
    </source>
</evidence>
<reference evidence="3" key="1">
    <citation type="journal article" date="2018" name="Gigascience">
        <title>Genome assembly of the Pink Ipe (Handroanthus impetiginosus, Bignoniaceae), a highly valued, ecologically keystone Neotropical timber forest tree.</title>
        <authorList>
            <person name="Silva-Junior O.B."/>
            <person name="Grattapaglia D."/>
            <person name="Novaes E."/>
            <person name="Collevatti R.G."/>
        </authorList>
    </citation>
    <scope>NUCLEOTIDE SEQUENCE [LARGE SCALE GENOMIC DNA]</scope>
    <source>
        <strain evidence="3">cv. UFG-1</strain>
    </source>
</reference>
<dbReference type="Proteomes" id="UP000231279">
    <property type="component" value="Unassembled WGS sequence"/>
</dbReference>
<keyword evidence="3" id="KW-1185">Reference proteome</keyword>
<evidence type="ECO:0000256" key="1">
    <source>
        <dbReference type="SAM" id="MobiDB-lite"/>
    </source>
</evidence>
<protein>
    <submittedName>
        <fullName evidence="2">Uncharacterized protein</fullName>
    </submittedName>
</protein>
<feature type="region of interest" description="Disordered" evidence="1">
    <location>
        <begin position="93"/>
        <end position="148"/>
    </location>
</feature>
<dbReference type="EMBL" id="NKXS01008280">
    <property type="protein sequence ID" value="PIM98571.1"/>
    <property type="molecule type" value="Genomic_DNA"/>
</dbReference>
<proteinExistence type="predicted"/>
<feature type="compositionally biased region" description="Polar residues" evidence="1">
    <location>
        <begin position="102"/>
        <end position="116"/>
    </location>
</feature>
<feature type="region of interest" description="Disordered" evidence="1">
    <location>
        <begin position="173"/>
        <end position="218"/>
    </location>
</feature>
<sequence length="218" mass="24304">MPSTSSMGREEGSFCYGTEQSLSFESHWGIIESSYSWERMKDVVNPNDLGRLRDFTPDQLLELGAGNLARSFNVMVHMGDELKRSKEVEKRCFDEKGKSKEASAQMTSNEKYNPNVKQGKRSLESATRKNLTENPRAGAASRFEDSDKFKNTTMDAAAGIYEQMVQECRRILQETGHITDEGLSSRDPSRPMNSNAQGTIGGTDDVEHNMEGDTTDAP</sequence>